<dbReference type="Pfam" id="PF13442">
    <property type="entry name" value="Cytochrome_CBB3"/>
    <property type="match status" value="1"/>
</dbReference>
<dbReference type="SUPFAM" id="SSF46626">
    <property type="entry name" value="Cytochrome c"/>
    <property type="match status" value="1"/>
</dbReference>
<dbReference type="RefSeq" id="WP_138520502.1">
    <property type="nucleotide sequence ID" value="NZ_JAOCBK010000006.1"/>
</dbReference>
<dbReference type="GO" id="GO:0020037">
    <property type="term" value="F:heme binding"/>
    <property type="evidence" value="ECO:0007669"/>
    <property type="project" value="InterPro"/>
</dbReference>
<dbReference type="OrthoDB" id="5523448at2"/>
<dbReference type="InterPro" id="IPR009056">
    <property type="entry name" value="Cyt_c-like_dom"/>
</dbReference>
<name>A0A5R9RAQ4_9PSED</name>
<evidence type="ECO:0000313" key="7">
    <source>
        <dbReference type="EMBL" id="TLX80230.1"/>
    </source>
</evidence>
<dbReference type="PROSITE" id="PS51007">
    <property type="entry name" value="CYTC"/>
    <property type="match status" value="1"/>
</dbReference>
<evidence type="ECO:0000256" key="1">
    <source>
        <dbReference type="ARBA" id="ARBA00022617"/>
    </source>
</evidence>
<reference evidence="7 8" key="1">
    <citation type="submission" date="2019-04" db="EMBL/GenBank/DDBJ databases">
        <authorList>
            <person name="Li M."/>
        </authorList>
    </citation>
    <scope>NUCLEOTIDE SEQUENCE [LARGE SCALE GENOMIC DNA]</scope>
    <source>
        <strain evidence="7 8">LAM1902</strain>
    </source>
</reference>
<evidence type="ECO:0000313" key="8">
    <source>
        <dbReference type="Proteomes" id="UP000306635"/>
    </source>
</evidence>
<evidence type="ECO:0000256" key="5">
    <source>
        <dbReference type="SAM" id="SignalP"/>
    </source>
</evidence>
<dbReference type="Proteomes" id="UP000306635">
    <property type="component" value="Unassembled WGS sequence"/>
</dbReference>
<organism evidence="7 8">
    <name type="scientific">Pseudomonas nicosulfuronedens</name>
    <dbReference type="NCBI Taxonomy" id="2571105"/>
    <lineage>
        <taxon>Bacteria</taxon>
        <taxon>Pseudomonadati</taxon>
        <taxon>Pseudomonadota</taxon>
        <taxon>Gammaproteobacteria</taxon>
        <taxon>Pseudomonadales</taxon>
        <taxon>Pseudomonadaceae</taxon>
        <taxon>Pseudomonas</taxon>
    </lineage>
</organism>
<evidence type="ECO:0000256" key="2">
    <source>
        <dbReference type="ARBA" id="ARBA00022723"/>
    </source>
</evidence>
<protein>
    <submittedName>
        <fullName evidence="7">Cytochrome c</fullName>
    </submittedName>
</protein>
<comment type="caution">
    <text evidence="7">The sequence shown here is derived from an EMBL/GenBank/DDBJ whole genome shotgun (WGS) entry which is preliminary data.</text>
</comment>
<dbReference type="PANTHER" id="PTHR35008">
    <property type="entry name" value="BLL4482 PROTEIN-RELATED"/>
    <property type="match status" value="1"/>
</dbReference>
<keyword evidence="8" id="KW-1185">Reference proteome</keyword>
<dbReference type="PANTHER" id="PTHR35008:SF9">
    <property type="entry name" value="CYTOCHROME C DOMAIN-CONTAINING PROTEIN"/>
    <property type="match status" value="1"/>
</dbReference>
<keyword evidence="2 4" id="KW-0479">Metal-binding</keyword>
<dbReference type="InterPro" id="IPR051459">
    <property type="entry name" value="Cytochrome_c-type_DH"/>
</dbReference>
<dbReference type="AlphaFoldDB" id="A0A5R9RAQ4"/>
<evidence type="ECO:0000256" key="3">
    <source>
        <dbReference type="ARBA" id="ARBA00023004"/>
    </source>
</evidence>
<dbReference type="InterPro" id="IPR036909">
    <property type="entry name" value="Cyt_c-like_dom_sf"/>
</dbReference>
<proteinExistence type="predicted"/>
<feature type="chain" id="PRO_5024448138" evidence="5">
    <location>
        <begin position="21"/>
        <end position="146"/>
    </location>
</feature>
<keyword evidence="5" id="KW-0732">Signal</keyword>
<dbReference type="GO" id="GO:0046872">
    <property type="term" value="F:metal ion binding"/>
    <property type="evidence" value="ECO:0007669"/>
    <property type="project" value="UniProtKB-KW"/>
</dbReference>
<evidence type="ECO:0000256" key="4">
    <source>
        <dbReference type="PROSITE-ProRule" id="PRU00433"/>
    </source>
</evidence>
<keyword evidence="1 4" id="KW-0349">Heme</keyword>
<feature type="signal peptide" evidence="5">
    <location>
        <begin position="1"/>
        <end position="20"/>
    </location>
</feature>
<dbReference type="EMBL" id="SWDV01000003">
    <property type="protein sequence ID" value="TLX80230.1"/>
    <property type="molecule type" value="Genomic_DNA"/>
</dbReference>
<gene>
    <name evidence="7" type="ORF">FAS41_04890</name>
</gene>
<evidence type="ECO:0000259" key="6">
    <source>
        <dbReference type="PROSITE" id="PS51007"/>
    </source>
</evidence>
<accession>A0A5R9RAQ4</accession>
<keyword evidence="3 4" id="KW-0408">Iron</keyword>
<feature type="domain" description="Cytochrome c" evidence="6">
    <location>
        <begin position="39"/>
        <end position="119"/>
    </location>
</feature>
<dbReference type="Gene3D" id="1.10.760.10">
    <property type="entry name" value="Cytochrome c-like domain"/>
    <property type="match status" value="1"/>
</dbReference>
<sequence length="146" mass="15871">MQPRHSFFALLTLLPTLALAGPDPMRRDDAIFQNDHNNFTSTDGAVLYQSICQGCHMPEGQGAHSGAGMYPKLADNPRLATPDYPATIMLNGLHGMPSFSADLNDTQIAAVANYVTTHFGNKSTQTITAQQVKELRPPKPITYQEG</sequence>
<dbReference type="GO" id="GO:0009055">
    <property type="term" value="F:electron transfer activity"/>
    <property type="evidence" value="ECO:0007669"/>
    <property type="project" value="InterPro"/>
</dbReference>